<evidence type="ECO:0000313" key="1">
    <source>
        <dbReference type="EMBL" id="CAI0410593.1"/>
    </source>
</evidence>
<organism evidence="1 2">
    <name type="scientific">Linum tenue</name>
    <dbReference type="NCBI Taxonomy" id="586396"/>
    <lineage>
        <taxon>Eukaryota</taxon>
        <taxon>Viridiplantae</taxon>
        <taxon>Streptophyta</taxon>
        <taxon>Embryophyta</taxon>
        <taxon>Tracheophyta</taxon>
        <taxon>Spermatophyta</taxon>
        <taxon>Magnoliopsida</taxon>
        <taxon>eudicotyledons</taxon>
        <taxon>Gunneridae</taxon>
        <taxon>Pentapetalae</taxon>
        <taxon>rosids</taxon>
        <taxon>fabids</taxon>
        <taxon>Malpighiales</taxon>
        <taxon>Linaceae</taxon>
        <taxon>Linum</taxon>
    </lineage>
</organism>
<evidence type="ECO:0000313" key="2">
    <source>
        <dbReference type="Proteomes" id="UP001154282"/>
    </source>
</evidence>
<accession>A0AAV0JNY9</accession>
<sequence length="51" mass="5965">MVNFMKPEANLTEPLIASVRVMMHTTHLLNHSLYISQKYTSCIVYPFFSFI</sequence>
<dbReference type="Proteomes" id="UP001154282">
    <property type="component" value="Unassembled WGS sequence"/>
</dbReference>
<comment type="caution">
    <text evidence="1">The sequence shown here is derived from an EMBL/GenBank/DDBJ whole genome shotgun (WGS) entry which is preliminary data.</text>
</comment>
<reference evidence="1" key="1">
    <citation type="submission" date="2022-08" db="EMBL/GenBank/DDBJ databases">
        <authorList>
            <person name="Gutierrez-Valencia J."/>
        </authorList>
    </citation>
    <scope>NUCLEOTIDE SEQUENCE</scope>
</reference>
<dbReference type="AlphaFoldDB" id="A0AAV0JNY9"/>
<name>A0AAV0JNY9_9ROSI</name>
<dbReference type="EMBL" id="CAMGYJ010000005">
    <property type="protein sequence ID" value="CAI0410593.1"/>
    <property type="molecule type" value="Genomic_DNA"/>
</dbReference>
<proteinExistence type="predicted"/>
<protein>
    <submittedName>
        <fullName evidence="1">Uncharacterized protein</fullName>
    </submittedName>
</protein>
<gene>
    <name evidence="1" type="ORF">LITE_LOCUS14832</name>
</gene>
<keyword evidence="2" id="KW-1185">Reference proteome</keyword>